<accession>A0A4Q9KPK5</accession>
<comment type="function">
    <text evidence="8">Toxic component of a toxin-antitoxin (TA) system. An RNase.</text>
</comment>
<keyword evidence="6 8" id="KW-0460">Magnesium</keyword>
<evidence type="ECO:0000256" key="8">
    <source>
        <dbReference type="HAMAP-Rule" id="MF_00265"/>
    </source>
</evidence>
<feature type="domain" description="PIN" evidence="9">
    <location>
        <begin position="2"/>
        <end position="121"/>
    </location>
</feature>
<evidence type="ECO:0000256" key="3">
    <source>
        <dbReference type="ARBA" id="ARBA00022722"/>
    </source>
</evidence>
<dbReference type="InterPro" id="IPR002716">
    <property type="entry name" value="PIN_dom"/>
</dbReference>
<dbReference type="EMBL" id="SDMR01000001">
    <property type="protein sequence ID" value="TBT96275.1"/>
    <property type="molecule type" value="Genomic_DNA"/>
</dbReference>
<dbReference type="InterPro" id="IPR022907">
    <property type="entry name" value="VapC_family"/>
</dbReference>
<dbReference type="Proteomes" id="UP000291933">
    <property type="component" value="Unassembled WGS sequence"/>
</dbReference>
<feature type="binding site" evidence="8">
    <location>
        <position position="5"/>
    </location>
    <ligand>
        <name>Mg(2+)</name>
        <dbReference type="ChEBI" id="CHEBI:18420"/>
    </ligand>
</feature>
<evidence type="ECO:0000259" key="9">
    <source>
        <dbReference type="Pfam" id="PF01850"/>
    </source>
</evidence>
<protein>
    <recommendedName>
        <fullName evidence="8">Ribonuclease VapC</fullName>
        <shortName evidence="8">RNase VapC</shortName>
        <ecNumber evidence="8">3.1.-.-</ecNumber>
    </recommendedName>
    <alternativeName>
        <fullName evidence="8">Toxin VapC</fullName>
    </alternativeName>
</protein>
<keyword evidence="4 8" id="KW-0479">Metal-binding</keyword>
<dbReference type="SUPFAM" id="SSF88723">
    <property type="entry name" value="PIN domain-like"/>
    <property type="match status" value="1"/>
</dbReference>
<evidence type="ECO:0000256" key="1">
    <source>
        <dbReference type="ARBA" id="ARBA00001946"/>
    </source>
</evidence>
<dbReference type="RefSeq" id="WP_131170687.1">
    <property type="nucleotide sequence ID" value="NZ_FXTL01000001.1"/>
</dbReference>
<keyword evidence="8" id="KW-0800">Toxin</keyword>
<evidence type="ECO:0000256" key="4">
    <source>
        <dbReference type="ARBA" id="ARBA00022723"/>
    </source>
</evidence>
<dbReference type="InterPro" id="IPR050556">
    <property type="entry name" value="Type_II_TA_system_RNase"/>
</dbReference>
<dbReference type="EC" id="3.1.-.-" evidence="8"/>
<comment type="similarity">
    <text evidence="7 8">Belongs to the PINc/VapC protein family.</text>
</comment>
<dbReference type="OrthoDB" id="9815354at2"/>
<dbReference type="Pfam" id="PF01850">
    <property type="entry name" value="PIN"/>
    <property type="match status" value="1"/>
</dbReference>
<proteinExistence type="inferred from homology"/>
<dbReference type="CDD" id="cd18731">
    <property type="entry name" value="PIN_NgFitB-like"/>
    <property type="match status" value="1"/>
</dbReference>
<comment type="caution">
    <text evidence="10">The sequence shown here is derived from an EMBL/GenBank/DDBJ whole genome shotgun (WGS) entry which is preliminary data.</text>
</comment>
<feature type="binding site" evidence="8">
    <location>
        <position position="101"/>
    </location>
    <ligand>
        <name>Mg(2+)</name>
        <dbReference type="ChEBI" id="CHEBI:18420"/>
    </ligand>
</feature>
<keyword evidence="5 8" id="KW-0378">Hydrolase</keyword>
<evidence type="ECO:0000256" key="7">
    <source>
        <dbReference type="ARBA" id="ARBA00038093"/>
    </source>
</evidence>
<sequence length="138" mass="14693">MIVLDTNVLSETLKSDPSPRVLDWLLALREQPVTTIITKAELLAGVAILPAGQRRSGLEVAIHRALDQLGVCLPLTDAVVERYAEVVATRRAAGRPIDPFDALIAAICLDAGAALATRNTADFDGLGLTLVNPWDAEV</sequence>
<dbReference type="GO" id="GO:0000287">
    <property type="term" value="F:magnesium ion binding"/>
    <property type="evidence" value="ECO:0007669"/>
    <property type="project" value="UniProtKB-UniRule"/>
</dbReference>
<evidence type="ECO:0000256" key="6">
    <source>
        <dbReference type="ARBA" id="ARBA00022842"/>
    </source>
</evidence>
<evidence type="ECO:0000313" key="10">
    <source>
        <dbReference type="EMBL" id="TBT96275.1"/>
    </source>
</evidence>
<dbReference type="GO" id="GO:0016787">
    <property type="term" value="F:hydrolase activity"/>
    <property type="evidence" value="ECO:0007669"/>
    <property type="project" value="UniProtKB-KW"/>
</dbReference>
<dbReference type="PANTHER" id="PTHR33653:SF1">
    <property type="entry name" value="RIBONUCLEASE VAPC2"/>
    <property type="match status" value="1"/>
</dbReference>
<evidence type="ECO:0000313" key="11">
    <source>
        <dbReference type="Proteomes" id="UP000291933"/>
    </source>
</evidence>
<gene>
    <name evidence="8" type="primary">vapC</name>
    <name evidence="10" type="ORF">ET996_00995</name>
</gene>
<dbReference type="HAMAP" id="MF_00265">
    <property type="entry name" value="VapC_Nob1"/>
    <property type="match status" value="1"/>
</dbReference>
<dbReference type="GO" id="GO:0004540">
    <property type="term" value="F:RNA nuclease activity"/>
    <property type="evidence" value="ECO:0007669"/>
    <property type="project" value="InterPro"/>
</dbReference>
<dbReference type="InterPro" id="IPR029060">
    <property type="entry name" value="PIN-like_dom_sf"/>
</dbReference>
<keyword evidence="11" id="KW-1185">Reference proteome</keyword>
<organism evidence="10 11">
    <name type="scientific">Propioniciclava tarda</name>
    <dbReference type="NCBI Taxonomy" id="433330"/>
    <lineage>
        <taxon>Bacteria</taxon>
        <taxon>Bacillati</taxon>
        <taxon>Actinomycetota</taxon>
        <taxon>Actinomycetes</taxon>
        <taxon>Propionibacteriales</taxon>
        <taxon>Propionibacteriaceae</taxon>
        <taxon>Propioniciclava</taxon>
    </lineage>
</organism>
<evidence type="ECO:0000256" key="2">
    <source>
        <dbReference type="ARBA" id="ARBA00022649"/>
    </source>
</evidence>
<dbReference type="Gene3D" id="3.40.50.1010">
    <property type="entry name" value="5'-nuclease"/>
    <property type="match status" value="1"/>
</dbReference>
<reference evidence="10 11" key="1">
    <citation type="submission" date="2019-01" db="EMBL/GenBank/DDBJ databases">
        <title>Lactibacter flavus gen. nov., sp. nov., a novel bacterium of the family Propionibacteriaceae isolated from raw milk and dairy products.</title>
        <authorList>
            <person name="Huptas C."/>
            <person name="Wenning M."/>
            <person name="Breitenwieser F."/>
            <person name="Doll E."/>
            <person name="Von Neubeck M."/>
            <person name="Busse H.-J."/>
            <person name="Scherer S."/>
        </authorList>
    </citation>
    <scope>NUCLEOTIDE SEQUENCE [LARGE SCALE GENOMIC DNA]</scope>
    <source>
        <strain evidence="10 11">DSM 22130</strain>
    </source>
</reference>
<dbReference type="GO" id="GO:0090729">
    <property type="term" value="F:toxin activity"/>
    <property type="evidence" value="ECO:0007669"/>
    <property type="project" value="UniProtKB-KW"/>
</dbReference>
<keyword evidence="2 8" id="KW-1277">Toxin-antitoxin system</keyword>
<evidence type="ECO:0000256" key="5">
    <source>
        <dbReference type="ARBA" id="ARBA00022801"/>
    </source>
</evidence>
<name>A0A4Q9KPK5_PROTD</name>
<dbReference type="AlphaFoldDB" id="A0A4Q9KPK5"/>
<dbReference type="PANTHER" id="PTHR33653">
    <property type="entry name" value="RIBONUCLEASE VAPC2"/>
    <property type="match status" value="1"/>
</dbReference>
<comment type="cofactor">
    <cofactor evidence="1 8">
        <name>Mg(2+)</name>
        <dbReference type="ChEBI" id="CHEBI:18420"/>
    </cofactor>
</comment>
<keyword evidence="3 8" id="KW-0540">Nuclease</keyword>